<dbReference type="AlphaFoldDB" id="A0AA40VN34"/>
<dbReference type="SUPFAM" id="SSF53850">
    <property type="entry name" value="Periplasmic binding protein-like II"/>
    <property type="match status" value="1"/>
</dbReference>
<evidence type="ECO:0000259" key="5">
    <source>
        <dbReference type="PROSITE" id="PS50931"/>
    </source>
</evidence>
<proteinExistence type="inferred from homology"/>
<dbReference type="Gene3D" id="1.10.10.10">
    <property type="entry name" value="Winged helix-like DNA-binding domain superfamily/Winged helix DNA-binding domain"/>
    <property type="match status" value="1"/>
</dbReference>
<keyword evidence="2" id="KW-0805">Transcription regulation</keyword>
<dbReference type="PANTHER" id="PTHR30419">
    <property type="entry name" value="HTH-TYPE TRANSCRIPTIONAL REGULATOR YBHD"/>
    <property type="match status" value="1"/>
</dbReference>
<dbReference type="PANTHER" id="PTHR30419:SF8">
    <property type="entry name" value="NITROGEN ASSIMILATION TRANSCRIPTIONAL ACTIVATOR-RELATED"/>
    <property type="match status" value="1"/>
</dbReference>
<dbReference type="EMBL" id="JACIFH010000001">
    <property type="protein sequence ID" value="MBB4140462.1"/>
    <property type="molecule type" value="Genomic_DNA"/>
</dbReference>
<dbReference type="InterPro" id="IPR011991">
    <property type="entry name" value="ArsR-like_HTH"/>
</dbReference>
<dbReference type="SUPFAM" id="SSF46785">
    <property type="entry name" value="Winged helix' DNA-binding domain"/>
    <property type="match status" value="1"/>
</dbReference>
<evidence type="ECO:0000256" key="1">
    <source>
        <dbReference type="ARBA" id="ARBA00009437"/>
    </source>
</evidence>
<dbReference type="CDD" id="cd00090">
    <property type="entry name" value="HTH_ARSR"/>
    <property type="match status" value="1"/>
</dbReference>
<evidence type="ECO:0000256" key="3">
    <source>
        <dbReference type="ARBA" id="ARBA00023125"/>
    </source>
</evidence>
<evidence type="ECO:0000313" key="7">
    <source>
        <dbReference type="Proteomes" id="UP000549113"/>
    </source>
</evidence>
<dbReference type="GO" id="GO:0005829">
    <property type="term" value="C:cytosol"/>
    <property type="evidence" value="ECO:0007669"/>
    <property type="project" value="TreeGrafter"/>
</dbReference>
<keyword evidence="4" id="KW-0804">Transcription</keyword>
<reference evidence="6 7" key="1">
    <citation type="submission" date="2020-08" db="EMBL/GenBank/DDBJ databases">
        <title>Sequencing the genomes of 1000 actinobacteria strains.</title>
        <authorList>
            <person name="Klenk H.-P."/>
        </authorList>
    </citation>
    <scope>NUCLEOTIDE SEQUENCE [LARGE SCALE GENOMIC DNA]</scope>
    <source>
        <strain evidence="6 7">DSM 19600</strain>
    </source>
</reference>
<sequence length="302" mass="33007">MPVMLDLRKLRLLRELHLRGTITAVAEAAAYSPSAVSQHLAQLEREAGVELLRKAGRGVRLTPAAERLVARTADLLDIMEMAEAELHGSEGELSGTVRVAVFQSAMLALLPAALQAMREFAPRVRVQLVQREPETALHETWMREFDMVVAEQYPAHAAPHHAGLDRQALTTDAIRLAVSAVEHSGIRSVADAADLPWVMEPRGAASRHYAEQQCRAAGFEPDVRYETADLQAHVRLVETGNAVALLPDLIWEGSAPTCRLVDLPGDPHRTVFTSMRASGGVFPAVEMFRRVLADVATELAAR</sequence>
<keyword evidence="3 6" id="KW-0238">DNA-binding</keyword>
<dbReference type="PROSITE" id="PS50931">
    <property type="entry name" value="HTH_LYSR"/>
    <property type="match status" value="1"/>
</dbReference>
<protein>
    <submittedName>
        <fullName evidence="6">DNA-binding transcriptional LysR family regulator</fullName>
    </submittedName>
</protein>
<dbReference type="Pfam" id="PF00126">
    <property type="entry name" value="HTH_1"/>
    <property type="match status" value="1"/>
</dbReference>
<dbReference type="InterPro" id="IPR036388">
    <property type="entry name" value="WH-like_DNA-bd_sf"/>
</dbReference>
<evidence type="ECO:0000256" key="2">
    <source>
        <dbReference type="ARBA" id="ARBA00023015"/>
    </source>
</evidence>
<dbReference type="GO" id="GO:0003677">
    <property type="term" value="F:DNA binding"/>
    <property type="evidence" value="ECO:0007669"/>
    <property type="project" value="UniProtKB-KW"/>
</dbReference>
<dbReference type="InterPro" id="IPR000847">
    <property type="entry name" value="LysR_HTH_N"/>
</dbReference>
<dbReference type="GO" id="GO:0003700">
    <property type="term" value="F:DNA-binding transcription factor activity"/>
    <property type="evidence" value="ECO:0007669"/>
    <property type="project" value="InterPro"/>
</dbReference>
<dbReference type="InterPro" id="IPR050950">
    <property type="entry name" value="HTH-type_LysR_regulators"/>
</dbReference>
<dbReference type="Gene3D" id="3.40.190.10">
    <property type="entry name" value="Periplasmic binding protein-like II"/>
    <property type="match status" value="2"/>
</dbReference>
<evidence type="ECO:0000256" key="4">
    <source>
        <dbReference type="ARBA" id="ARBA00023163"/>
    </source>
</evidence>
<comment type="caution">
    <text evidence="6">The sequence shown here is derived from an EMBL/GenBank/DDBJ whole genome shotgun (WGS) entry which is preliminary data.</text>
</comment>
<feature type="domain" description="HTH lysR-type" evidence="5">
    <location>
        <begin position="5"/>
        <end position="62"/>
    </location>
</feature>
<organism evidence="6 7">
    <name type="scientific">Microbacterium invictum</name>
    <dbReference type="NCBI Taxonomy" id="515415"/>
    <lineage>
        <taxon>Bacteria</taxon>
        <taxon>Bacillati</taxon>
        <taxon>Actinomycetota</taxon>
        <taxon>Actinomycetes</taxon>
        <taxon>Micrococcales</taxon>
        <taxon>Microbacteriaceae</taxon>
        <taxon>Microbacterium</taxon>
    </lineage>
</organism>
<keyword evidence="7" id="KW-1185">Reference proteome</keyword>
<accession>A0AA40VN34</accession>
<dbReference type="Pfam" id="PF03466">
    <property type="entry name" value="LysR_substrate"/>
    <property type="match status" value="1"/>
</dbReference>
<comment type="similarity">
    <text evidence="1">Belongs to the LysR transcriptional regulatory family.</text>
</comment>
<evidence type="ECO:0000313" key="6">
    <source>
        <dbReference type="EMBL" id="MBB4140462.1"/>
    </source>
</evidence>
<dbReference type="InterPro" id="IPR036390">
    <property type="entry name" value="WH_DNA-bd_sf"/>
</dbReference>
<dbReference type="Proteomes" id="UP000549113">
    <property type="component" value="Unassembled WGS sequence"/>
</dbReference>
<dbReference type="InterPro" id="IPR005119">
    <property type="entry name" value="LysR_subst-bd"/>
</dbReference>
<gene>
    <name evidence="6" type="ORF">BKA10_002256</name>
</gene>
<name>A0AA40VN34_9MICO</name>